<keyword evidence="6" id="KW-1185">Reference proteome</keyword>
<reference evidence="5 6" key="1">
    <citation type="submission" date="2020-08" db="EMBL/GenBank/DDBJ databases">
        <title>Genomic Encyclopedia of Type Strains, Phase IV (KMG-IV): sequencing the most valuable type-strain genomes for metagenomic binning, comparative biology and taxonomic classification.</title>
        <authorList>
            <person name="Goeker M."/>
        </authorList>
    </citation>
    <scope>NUCLEOTIDE SEQUENCE [LARGE SCALE GENOMIC DNA]</scope>
    <source>
        <strain evidence="5 6">DSM 27471</strain>
    </source>
</reference>
<feature type="signal peptide" evidence="4">
    <location>
        <begin position="1"/>
        <end position="21"/>
    </location>
</feature>
<dbReference type="PANTHER" id="PTHR45586">
    <property type="entry name" value="TPR REPEAT-CONTAINING PROTEIN PA4667"/>
    <property type="match status" value="1"/>
</dbReference>
<feature type="repeat" description="TPR" evidence="3">
    <location>
        <begin position="254"/>
        <end position="287"/>
    </location>
</feature>
<dbReference type="Proteomes" id="UP000544222">
    <property type="component" value="Unassembled WGS sequence"/>
</dbReference>
<feature type="repeat" description="TPR" evidence="3">
    <location>
        <begin position="220"/>
        <end position="253"/>
    </location>
</feature>
<keyword evidence="1" id="KW-0677">Repeat</keyword>
<keyword evidence="2 3" id="KW-0802">TPR repeat</keyword>
<dbReference type="InterPro" id="IPR011990">
    <property type="entry name" value="TPR-like_helical_dom_sf"/>
</dbReference>
<evidence type="ECO:0000313" key="5">
    <source>
        <dbReference type="EMBL" id="MBB3185892.1"/>
    </source>
</evidence>
<sequence>MVSKLKTIVFVTLLLVTSGWASEIKAQTLDDAIRLTHSEQFMAANKAYDALVTQQPQNGAVYFYYGQFYIQRYLADTAAVSLKKSIISATNVFNEGVKADATNPLNFVGLAEMSMFQKDMTKANDYLAQAEALLPGKHKKIKMPKDVQADVYTKMADAYVLSSTKDTASIFNYLRIAEKLDSKNYEIYLVKGDAYFYILNDGSNAILNYNLASKYNPTSASAQLRIGQLWVRSRNYDDALTTYLQVIKMDPTFAPAYKELGFLYAHKGDNENAKINFQKFLQLSSGNVEAQLQYINTLFSLKDFTEAGIQAAKVLKTDSSNVDVYRALAYSDFETGKIDQAKKELDDFFKKTNPDNIRTSDYAYYARTLAKLKQDSLAGVYFLKAYQADTSQNSYLTEAANIFNEAKCYKQAAKVYQMKIQLGVQTLADYFYLGYDYYADNNFHKSDSAFSVLIQKVPTYIPAYIWKARALSMTDPDTKNGAALPAYQTFLAKTDSDAAKYSSEREEAYSYITFYYFVKFSQSKSREDAQQALNYGEKVLAINPNDEKAKEIIDNIKKNLSRPAKQAK</sequence>
<proteinExistence type="predicted"/>
<gene>
    <name evidence="5" type="ORF">FHX64_000055</name>
</gene>
<evidence type="ECO:0000256" key="3">
    <source>
        <dbReference type="PROSITE-ProRule" id="PRU00339"/>
    </source>
</evidence>
<evidence type="ECO:0000256" key="2">
    <source>
        <dbReference type="ARBA" id="ARBA00022803"/>
    </source>
</evidence>
<accession>A0A7W5DMY9</accession>
<dbReference type="InterPro" id="IPR019734">
    <property type="entry name" value="TPR_rpt"/>
</dbReference>
<keyword evidence="4" id="KW-0732">Signal</keyword>
<name>A0A7W5DMY9_9PORP</name>
<evidence type="ECO:0000256" key="1">
    <source>
        <dbReference type="ARBA" id="ARBA00022737"/>
    </source>
</evidence>
<dbReference type="RefSeq" id="WP_183411845.1">
    <property type="nucleotide sequence ID" value="NZ_JACHYB010000001.1"/>
</dbReference>
<organism evidence="5 6">
    <name type="scientific">Microbacter margulisiae</name>
    <dbReference type="NCBI Taxonomy" id="1350067"/>
    <lineage>
        <taxon>Bacteria</taxon>
        <taxon>Pseudomonadati</taxon>
        <taxon>Bacteroidota</taxon>
        <taxon>Bacteroidia</taxon>
        <taxon>Bacteroidales</taxon>
        <taxon>Porphyromonadaceae</taxon>
        <taxon>Microbacter</taxon>
    </lineage>
</organism>
<dbReference type="Gene3D" id="1.25.40.10">
    <property type="entry name" value="Tetratricopeptide repeat domain"/>
    <property type="match status" value="3"/>
</dbReference>
<evidence type="ECO:0000313" key="6">
    <source>
        <dbReference type="Proteomes" id="UP000544222"/>
    </source>
</evidence>
<dbReference type="InterPro" id="IPR051012">
    <property type="entry name" value="CellSynth/LPSAsmb/PSIAsmb"/>
</dbReference>
<evidence type="ECO:0000256" key="4">
    <source>
        <dbReference type="SAM" id="SignalP"/>
    </source>
</evidence>
<dbReference type="SMART" id="SM00028">
    <property type="entry name" value="TPR"/>
    <property type="match status" value="4"/>
</dbReference>
<comment type="caution">
    <text evidence="5">The sequence shown here is derived from an EMBL/GenBank/DDBJ whole genome shotgun (WGS) entry which is preliminary data.</text>
</comment>
<protein>
    <submittedName>
        <fullName evidence="5">Tetratricopeptide (TPR) repeat protein</fullName>
    </submittedName>
</protein>
<dbReference type="Pfam" id="PF13431">
    <property type="entry name" value="TPR_17"/>
    <property type="match status" value="1"/>
</dbReference>
<dbReference type="PROSITE" id="PS50005">
    <property type="entry name" value="TPR"/>
    <property type="match status" value="2"/>
</dbReference>
<dbReference type="SUPFAM" id="SSF48452">
    <property type="entry name" value="TPR-like"/>
    <property type="match status" value="3"/>
</dbReference>
<dbReference type="AlphaFoldDB" id="A0A7W5DMY9"/>
<dbReference type="PANTHER" id="PTHR45586:SF1">
    <property type="entry name" value="LIPOPOLYSACCHARIDE ASSEMBLY PROTEIN B"/>
    <property type="match status" value="1"/>
</dbReference>
<dbReference type="EMBL" id="JACHYB010000001">
    <property type="protein sequence ID" value="MBB3185892.1"/>
    <property type="molecule type" value="Genomic_DNA"/>
</dbReference>
<feature type="chain" id="PRO_5030590094" evidence="4">
    <location>
        <begin position="22"/>
        <end position="568"/>
    </location>
</feature>